<comment type="similarity">
    <text evidence="1">Belongs to the LysR transcriptional regulatory family.</text>
</comment>
<dbReference type="InterPro" id="IPR000847">
    <property type="entry name" value="LysR_HTH_N"/>
</dbReference>
<dbReference type="PRINTS" id="PR00039">
    <property type="entry name" value="HTHLYSR"/>
</dbReference>
<dbReference type="PROSITE" id="PS50931">
    <property type="entry name" value="HTH_LYSR"/>
    <property type="match status" value="1"/>
</dbReference>
<reference evidence="7" key="1">
    <citation type="submission" date="2016-10" db="EMBL/GenBank/DDBJ databases">
        <authorList>
            <person name="Varghese N."/>
            <person name="Submissions S."/>
        </authorList>
    </citation>
    <scope>NUCLEOTIDE SEQUENCE [LARGE SCALE GENOMIC DNA]</scope>
    <source>
        <strain evidence="7">M83</strain>
    </source>
</reference>
<evidence type="ECO:0000313" key="7">
    <source>
        <dbReference type="Proteomes" id="UP000187651"/>
    </source>
</evidence>
<dbReference type="GO" id="GO:0005829">
    <property type="term" value="C:cytosol"/>
    <property type="evidence" value="ECO:0007669"/>
    <property type="project" value="TreeGrafter"/>
</dbReference>
<accession>A0A1G9ZZT7</accession>
<dbReference type="InterPro" id="IPR036390">
    <property type="entry name" value="WH_DNA-bd_sf"/>
</dbReference>
<dbReference type="SUPFAM" id="SSF46785">
    <property type="entry name" value="Winged helix' DNA-binding domain"/>
    <property type="match status" value="1"/>
</dbReference>
<evidence type="ECO:0000256" key="4">
    <source>
        <dbReference type="ARBA" id="ARBA00023163"/>
    </source>
</evidence>
<keyword evidence="4" id="KW-0804">Transcription</keyword>
<dbReference type="GO" id="GO:0003677">
    <property type="term" value="F:DNA binding"/>
    <property type="evidence" value="ECO:0007669"/>
    <property type="project" value="UniProtKB-KW"/>
</dbReference>
<dbReference type="InterPro" id="IPR036388">
    <property type="entry name" value="WH-like_DNA-bd_sf"/>
</dbReference>
<dbReference type="InterPro" id="IPR005119">
    <property type="entry name" value="LysR_subst-bd"/>
</dbReference>
<keyword evidence="2" id="KW-0805">Transcription regulation</keyword>
<dbReference type="CDD" id="cd05466">
    <property type="entry name" value="PBP2_LTTR_substrate"/>
    <property type="match status" value="1"/>
</dbReference>
<dbReference type="SUPFAM" id="SSF53850">
    <property type="entry name" value="Periplasmic binding protein-like II"/>
    <property type="match status" value="1"/>
</dbReference>
<dbReference type="RefSeq" id="WP_074522250.1">
    <property type="nucleotide sequence ID" value="NZ_FNHZ01000010.1"/>
</dbReference>
<evidence type="ECO:0000256" key="3">
    <source>
        <dbReference type="ARBA" id="ARBA00023125"/>
    </source>
</evidence>
<dbReference type="AlphaFoldDB" id="A0A1G9ZZT7"/>
<dbReference type="Gene3D" id="1.10.10.10">
    <property type="entry name" value="Winged helix-like DNA-binding domain superfamily/Winged helix DNA-binding domain"/>
    <property type="match status" value="1"/>
</dbReference>
<organism evidence="6 7">
    <name type="scientific">Lachnospira pectinoschiza</name>
    <dbReference type="NCBI Taxonomy" id="28052"/>
    <lineage>
        <taxon>Bacteria</taxon>
        <taxon>Bacillati</taxon>
        <taxon>Bacillota</taxon>
        <taxon>Clostridia</taxon>
        <taxon>Lachnospirales</taxon>
        <taxon>Lachnospiraceae</taxon>
        <taxon>Lachnospira</taxon>
    </lineage>
</organism>
<dbReference type="GO" id="GO:0003700">
    <property type="term" value="F:DNA-binding transcription factor activity"/>
    <property type="evidence" value="ECO:0007669"/>
    <property type="project" value="InterPro"/>
</dbReference>
<keyword evidence="7" id="KW-1185">Reference proteome</keyword>
<dbReference type="EMBL" id="FNHZ01000010">
    <property type="protein sequence ID" value="SDN27102.1"/>
    <property type="molecule type" value="Genomic_DNA"/>
</dbReference>
<dbReference type="Pfam" id="PF00126">
    <property type="entry name" value="HTH_1"/>
    <property type="match status" value="1"/>
</dbReference>
<dbReference type="OrthoDB" id="79118at2"/>
<evidence type="ECO:0000256" key="1">
    <source>
        <dbReference type="ARBA" id="ARBA00009437"/>
    </source>
</evidence>
<dbReference type="InterPro" id="IPR050950">
    <property type="entry name" value="HTH-type_LysR_regulators"/>
</dbReference>
<dbReference type="PANTHER" id="PTHR30419">
    <property type="entry name" value="HTH-TYPE TRANSCRIPTIONAL REGULATOR YBHD"/>
    <property type="match status" value="1"/>
</dbReference>
<proteinExistence type="inferred from homology"/>
<sequence>MLNLEDLAQFVAFHKCGTLTKVAEEFLISQPTITRNMKRLEEEFGIPLFIRSANKLSFTETGDYAAQCAEELLVAANQCVINVQNYDQKLHTITIESCAPAPLWNLIPSITRKNPDKTISSKLEDDLSKIEENILNGLTTLAILPHPMENEKLCCEPFLDEHLSICVPKSHALAKYAEVSTSQINGYNCLLASEIGFWNSFCKRKMPSSKFLVQTDEFAFRELIRESTLPYFTTDLSKEPIADNRISIPITDDEANVTYFLIKNK</sequence>
<evidence type="ECO:0000259" key="5">
    <source>
        <dbReference type="PROSITE" id="PS50931"/>
    </source>
</evidence>
<name>A0A1G9ZZT7_9FIRM</name>
<keyword evidence="3 6" id="KW-0238">DNA-binding</keyword>
<dbReference type="Pfam" id="PF03466">
    <property type="entry name" value="LysR_substrate"/>
    <property type="match status" value="1"/>
</dbReference>
<evidence type="ECO:0000313" key="6">
    <source>
        <dbReference type="EMBL" id="SDN27102.1"/>
    </source>
</evidence>
<protein>
    <submittedName>
        <fullName evidence="6">DNA-binding transcriptional regulator, LysR family</fullName>
    </submittedName>
</protein>
<evidence type="ECO:0000256" key="2">
    <source>
        <dbReference type="ARBA" id="ARBA00023015"/>
    </source>
</evidence>
<dbReference type="PANTHER" id="PTHR30419:SF8">
    <property type="entry name" value="NITROGEN ASSIMILATION TRANSCRIPTIONAL ACTIVATOR-RELATED"/>
    <property type="match status" value="1"/>
</dbReference>
<feature type="domain" description="HTH lysR-type" evidence="5">
    <location>
        <begin position="2"/>
        <end position="59"/>
    </location>
</feature>
<gene>
    <name evidence="6" type="ORF">SAMN05216544_2296</name>
</gene>
<dbReference type="Gene3D" id="3.40.190.290">
    <property type="match status" value="1"/>
</dbReference>
<dbReference type="Proteomes" id="UP000187651">
    <property type="component" value="Unassembled WGS sequence"/>
</dbReference>